<dbReference type="RefSeq" id="WP_094838252.1">
    <property type="nucleotide sequence ID" value="NZ_NEVQ01000013.1"/>
</dbReference>
<evidence type="ECO:0000313" key="1">
    <source>
        <dbReference type="EMBL" id="OZI56738.1"/>
    </source>
</evidence>
<evidence type="ECO:0000313" key="2">
    <source>
        <dbReference type="Proteomes" id="UP000216885"/>
    </source>
</evidence>
<dbReference type="AlphaFoldDB" id="A0A261U443"/>
<gene>
    <name evidence="1" type="ORF">CAL20_15160</name>
</gene>
<reference evidence="1 2" key="1">
    <citation type="submission" date="2017-05" db="EMBL/GenBank/DDBJ databases">
        <title>Complete and WGS of Bordetella genogroups.</title>
        <authorList>
            <person name="Spilker T."/>
            <person name="LiPuma J."/>
        </authorList>
    </citation>
    <scope>NUCLEOTIDE SEQUENCE [LARGE SCALE GENOMIC DNA]</scope>
    <source>
        <strain evidence="1 2">AU9919</strain>
    </source>
</reference>
<organism evidence="1 2">
    <name type="scientific">Bordetella genomosp. 4</name>
    <dbReference type="NCBI Taxonomy" id="463044"/>
    <lineage>
        <taxon>Bacteria</taxon>
        <taxon>Pseudomonadati</taxon>
        <taxon>Pseudomonadota</taxon>
        <taxon>Betaproteobacteria</taxon>
        <taxon>Burkholderiales</taxon>
        <taxon>Alcaligenaceae</taxon>
        <taxon>Bordetella</taxon>
    </lineage>
</organism>
<comment type="caution">
    <text evidence="1">The sequence shown here is derived from an EMBL/GenBank/DDBJ whole genome shotgun (WGS) entry which is preliminary data.</text>
</comment>
<dbReference type="InterPro" id="IPR021791">
    <property type="entry name" value="Phage_TAC_11"/>
</dbReference>
<dbReference type="Proteomes" id="UP000216885">
    <property type="component" value="Unassembled WGS sequence"/>
</dbReference>
<sequence>MAAIFQEVAIGWKGKQYTIKPTLALLNRVEQKVSLSALAHSLGTGAPKLTHIASAIAVFLQAAGVAATEDDVYVELIHGDQNAVTSMAHAIVMAAFPENPNKGNAESPKTRAVKKK</sequence>
<name>A0A261U443_9BORD</name>
<dbReference type="EMBL" id="NEVQ01000013">
    <property type="protein sequence ID" value="OZI56738.1"/>
    <property type="molecule type" value="Genomic_DNA"/>
</dbReference>
<evidence type="ECO:0008006" key="3">
    <source>
        <dbReference type="Google" id="ProtNLM"/>
    </source>
</evidence>
<dbReference type="Pfam" id="PF11836">
    <property type="entry name" value="Phage_TAC_11"/>
    <property type="match status" value="1"/>
</dbReference>
<protein>
    <recommendedName>
        <fullName evidence="3">Phage tail protein</fullName>
    </recommendedName>
</protein>
<accession>A0A261U443</accession>
<keyword evidence="2" id="KW-1185">Reference proteome</keyword>
<proteinExistence type="predicted"/>